<keyword evidence="10" id="KW-1185">Reference proteome</keyword>
<comment type="subcellular location">
    <subcellularLocation>
        <location evidence="1 7">Cell membrane</location>
        <topology evidence="1 7">Multi-pass membrane protein</topology>
    </subcellularLocation>
</comment>
<keyword evidence="4 7" id="KW-0812">Transmembrane</keyword>
<evidence type="ECO:0000256" key="4">
    <source>
        <dbReference type="ARBA" id="ARBA00022692"/>
    </source>
</evidence>
<keyword evidence="5 8" id="KW-1133">Transmembrane helix</keyword>
<evidence type="ECO:0000256" key="7">
    <source>
        <dbReference type="RuleBase" id="RU003942"/>
    </source>
</evidence>
<comment type="caution">
    <text evidence="9">The sequence shown here is derived from an EMBL/GenBank/DDBJ whole genome shotgun (WGS) entry which is preliminary data.</text>
</comment>
<sequence length="107" mass="11529">MEWVYLILAIAFEISATTLMKMSNGFTKILPTLGTFLGYIICFSFLSIALKKIDISVAYAIWSAAGIVVLSTIGVVVFKENINVLKVTSILFIVLGVIGLNLSGASH</sequence>
<dbReference type="PANTHER" id="PTHR30561:SF1">
    <property type="entry name" value="MULTIDRUG TRANSPORTER EMRE"/>
    <property type="match status" value="1"/>
</dbReference>
<protein>
    <submittedName>
        <fullName evidence="9">Multidrug efflux SMR transporter</fullName>
    </submittedName>
</protein>
<comment type="similarity">
    <text evidence="7">Belongs to the drug/metabolite transporter (DMT) superfamily. Small multidrug resistance (SMR) (TC 2.A.7.1) family.</text>
</comment>
<organism evidence="9 10">
    <name type="scientific">Clostridium tanneri</name>
    <dbReference type="NCBI Taxonomy" id="3037988"/>
    <lineage>
        <taxon>Bacteria</taxon>
        <taxon>Bacillati</taxon>
        <taxon>Bacillota</taxon>
        <taxon>Clostridia</taxon>
        <taxon>Eubacteriales</taxon>
        <taxon>Clostridiaceae</taxon>
        <taxon>Clostridium</taxon>
    </lineage>
</organism>
<proteinExistence type="inferred from homology"/>
<dbReference type="EMBL" id="JARUJP010000003">
    <property type="protein sequence ID" value="MDW8800236.1"/>
    <property type="molecule type" value="Genomic_DNA"/>
</dbReference>
<evidence type="ECO:0000313" key="10">
    <source>
        <dbReference type="Proteomes" id="UP001281656"/>
    </source>
</evidence>
<dbReference type="InterPro" id="IPR045324">
    <property type="entry name" value="Small_multidrug_res"/>
</dbReference>
<feature type="transmembrane region" description="Helical" evidence="8">
    <location>
        <begin position="84"/>
        <end position="102"/>
    </location>
</feature>
<feature type="transmembrane region" description="Helical" evidence="8">
    <location>
        <begin position="57"/>
        <end position="78"/>
    </location>
</feature>
<reference evidence="9 10" key="1">
    <citation type="submission" date="2023-04" db="EMBL/GenBank/DDBJ databases">
        <title>Clostridium tannerae sp. nov., isolated from the fecal material of an alpaca.</title>
        <authorList>
            <person name="Miller S."/>
            <person name="Hendry M."/>
            <person name="King J."/>
            <person name="Sankaranarayanan K."/>
            <person name="Lawson P.A."/>
        </authorList>
    </citation>
    <scope>NUCLEOTIDE SEQUENCE [LARGE SCALE GENOMIC DNA]</scope>
    <source>
        <strain evidence="9 10">A1-XYC3</strain>
    </source>
</reference>
<keyword evidence="6 8" id="KW-0472">Membrane</keyword>
<dbReference type="RefSeq" id="WP_318796793.1">
    <property type="nucleotide sequence ID" value="NZ_JARUJP010000003.1"/>
</dbReference>
<evidence type="ECO:0000256" key="3">
    <source>
        <dbReference type="ARBA" id="ARBA00022475"/>
    </source>
</evidence>
<evidence type="ECO:0000256" key="8">
    <source>
        <dbReference type="SAM" id="Phobius"/>
    </source>
</evidence>
<dbReference type="Pfam" id="PF00893">
    <property type="entry name" value="Multi_Drug_Res"/>
    <property type="match status" value="1"/>
</dbReference>
<evidence type="ECO:0000313" key="9">
    <source>
        <dbReference type="EMBL" id="MDW8800236.1"/>
    </source>
</evidence>
<dbReference type="InterPro" id="IPR000390">
    <property type="entry name" value="Small_drug/metabolite_transptr"/>
</dbReference>
<evidence type="ECO:0000256" key="1">
    <source>
        <dbReference type="ARBA" id="ARBA00004651"/>
    </source>
</evidence>
<evidence type="ECO:0000256" key="2">
    <source>
        <dbReference type="ARBA" id="ARBA00022448"/>
    </source>
</evidence>
<accession>A0ABU4JQ50</accession>
<dbReference type="InterPro" id="IPR037185">
    <property type="entry name" value="EmrE-like"/>
</dbReference>
<gene>
    <name evidence="9" type="ORF">P8V03_03605</name>
</gene>
<evidence type="ECO:0000256" key="5">
    <source>
        <dbReference type="ARBA" id="ARBA00022989"/>
    </source>
</evidence>
<feature type="transmembrane region" description="Helical" evidence="8">
    <location>
        <begin position="32"/>
        <end position="50"/>
    </location>
</feature>
<evidence type="ECO:0000256" key="6">
    <source>
        <dbReference type="ARBA" id="ARBA00023136"/>
    </source>
</evidence>
<dbReference type="PANTHER" id="PTHR30561">
    <property type="entry name" value="SMR FAMILY PROTON-DEPENDENT DRUG EFFLUX TRANSPORTER SUGE"/>
    <property type="match status" value="1"/>
</dbReference>
<name>A0ABU4JQ50_9CLOT</name>
<dbReference type="SUPFAM" id="SSF103481">
    <property type="entry name" value="Multidrug resistance efflux transporter EmrE"/>
    <property type="match status" value="1"/>
</dbReference>
<dbReference type="Proteomes" id="UP001281656">
    <property type="component" value="Unassembled WGS sequence"/>
</dbReference>
<keyword evidence="3" id="KW-1003">Cell membrane</keyword>
<keyword evidence="2" id="KW-0813">Transport</keyword>
<dbReference type="Gene3D" id="1.10.3730.20">
    <property type="match status" value="1"/>
</dbReference>